<dbReference type="PIRSF" id="PIRSF017082">
    <property type="entry name" value="YflP"/>
    <property type="match status" value="1"/>
</dbReference>
<dbReference type="EMBL" id="JAHCDA010000004">
    <property type="protein sequence ID" value="MBS7812884.1"/>
    <property type="molecule type" value="Genomic_DNA"/>
</dbReference>
<reference evidence="3 4" key="1">
    <citation type="submission" date="2021-05" db="EMBL/GenBank/DDBJ databases">
        <title>Roseococcus sp. XZZS9, whole genome shotgun sequencing project.</title>
        <authorList>
            <person name="Zhao G."/>
            <person name="Shen L."/>
        </authorList>
    </citation>
    <scope>NUCLEOTIDE SEQUENCE [LARGE SCALE GENOMIC DNA]</scope>
    <source>
        <strain evidence="3 4">XZZS9</strain>
    </source>
</reference>
<feature type="chain" id="PRO_5045914202" evidence="2">
    <location>
        <begin position="27"/>
        <end position="325"/>
    </location>
</feature>
<dbReference type="InterPro" id="IPR042100">
    <property type="entry name" value="Bug_dom1"/>
</dbReference>
<dbReference type="PANTHER" id="PTHR42928">
    <property type="entry name" value="TRICARBOXYLATE-BINDING PROTEIN"/>
    <property type="match status" value="1"/>
</dbReference>
<dbReference type="CDD" id="cd07012">
    <property type="entry name" value="PBP2_Bug_TTT"/>
    <property type="match status" value="1"/>
</dbReference>
<name>A0ABS5QGT3_9PROT</name>
<comment type="caution">
    <text evidence="3">The sequence shown here is derived from an EMBL/GenBank/DDBJ whole genome shotgun (WGS) entry which is preliminary data.</text>
</comment>
<protein>
    <submittedName>
        <fullName evidence="3">Tripartite tricarboxylate transporter substrate binding protein</fullName>
    </submittedName>
</protein>
<dbReference type="Gene3D" id="3.40.190.10">
    <property type="entry name" value="Periplasmic binding protein-like II"/>
    <property type="match status" value="1"/>
</dbReference>
<keyword evidence="2" id="KW-0732">Signal</keyword>
<dbReference type="Proteomes" id="UP000766336">
    <property type="component" value="Unassembled WGS sequence"/>
</dbReference>
<dbReference type="Gene3D" id="3.40.190.150">
    <property type="entry name" value="Bordetella uptake gene, domain 1"/>
    <property type="match status" value="1"/>
</dbReference>
<organism evidence="3 4">
    <name type="scientific">Roseococcus pinisoli</name>
    <dbReference type="NCBI Taxonomy" id="2835040"/>
    <lineage>
        <taxon>Bacteria</taxon>
        <taxon>Pseudomonadati</taxon>
        <taxon>Pseudomonadota</taxon>
        <taxon>Alphaproteobacteria</taxon>
        <taxon>Acetobacterales</taxon>
        <taxon>Roseomonadaceae</taxon>
        <taxon>Roseococcus</taxon>
    </lineage>
</organism>
<evidence type="ECO:0000313" key="3">
    <source>
        <dbReference type="EMBL" id="MBS7812884.1"/>
    </source>
</evidence>
<dbReference type="RefSeq" id="WP_213671596.1">
    <property type="nucleotide sequence ID" value="NZ_JAHCDA010000004.1"/>
</dbReference>
<evidence type="ECO:0000313" key="4">
    <source>
        <dbReference type="Proteomes" id="UP000766336"/>
    </source>
</evidence>
<dbReference type="SUPFAM" id="SSF53850">
    <property type="entry name" value="Periplasmic binding protein-like II"/>
    <property type="match status" value="1"/>
</dbReference>
<keyword evidence="4" id="KW-1185">Reference proteome</keyword>
<dbReference type="PANTHER" id="PTHR42928:SF5">
    <property type="entry name" value="BLR1237 PROTEIN"/>
    <property type="match status" value="1"/>
</dbReference>
<dbReference type="InterPro" id="IPR005064">
    <property type="entry name" value="BUG"/>
</dbReference>
<dbReference type="Pfam" id="PF03401">
    <property type="entry name" value="TctC"/>
    <property type="match status" value="1"/>
</dbReference>
<accession>A0ABS5QGT3</accession>
<sequence length="325" mass="35061">MKTTRRQILPLVAATTCLGTPAIGYAQTYPARPVRIIAPFSPGGAVDAVARKVAQKLTEQIGQQFFVENKTGATGTIGMAEVARAAPDGLTLLAIDTTYSMVPHVFHRLPWDHANGFAPITDSARGRTVLVVRDGLPIRTFSEFVDYARRNPEKLTFGSAGVGSVLHFYAEGLMMEAGIRCFHVPYRGAGDAMIAMLAGQIDFAVAPTAATIEHVRGGKMRALAVTGDSRSPFVPEVPTFAEVGQPQFSPMYWTGLAAPAGTPAAVTTRLRQEVLRSFEAEDMKDFLAAQVAEKGGLTPEDLTRLIRTETDHWGHVAAQARIERQ</sequence>
<feature type="signal peptide" evidence="2">
    <location>
        <begin position="1"/>
        <end position="26"/>
    </location>
</feature>
<evidence type="ECO:0000256" key="1">
    <source>
        <dbReference type="ARBA" id="ARBA00006987"/>
    </source>
</evidence>
<evidence type="ECO:0000256" key="2">
    <source>
        <dbReference type="SAM" id="SignalP"/>
    </source>
</evidence>
<comment type="similarity">
    <text evidence="1">Belongs to the UPF0065 (bug) family.</text>
</comment>
<gene>
    <name evidence="3" type="ORF">KHU32_18185</name>
</gene>
<proteinExistence type="inferred from homology"/>